<accession>A0A0F9J6T1</accession>
<organism evidence="1">
    <name type="scientific">marine sediment metagenome</name>
    <dbReference type="NCBI Taxonomy" id="412755"/>
    <lineage>
        <taxon>unclassified sequences</taxon>
        <taxon>metagenomes</taxon>
        <taxon>ecological metagenomes</taxon>
    </lineage>
</organism>
<comment type="caution">
    <text evidence="1">The sequence shown here is derived from an EMBL/GenBank/DDBJ whole genome shotgun (WGS) entry which is preliminary data.</text>
</comment>
<dbReference type="AlphaFoldDB" id="A0A0F9J6T1"/>
<reference evidence="1" key="1">
    <citation type="journal article" date="2015" name="Nature">
        <title>Complex archaea that bridge the gap between prokaryotes and eukaryotes.</title>
        <authorList>
            <person name="Spang A."/>
            <person name="Saw J.H."/>
            <person name="Jorgensen S.L."/>
            <person name="Zaremba-Niedzwiedzka K."/>
            <person name="Martijn J."/>
            <person name="Lind A.E."/>
            <person name="van Eijk R."/>
            <person name="Schleper C."/>
            <person name="Guy L."/>
            <person name="Ettema T.J."/>
        </authorList>
    </citation>
    <scope>NUCLEOTIDE SEQUENCE</scope>
</reference>
<name>A0A0F9J6T1_9ZZZZ</name>
<proteinExistence type="predicted"/>
<protein>
    <submittedName>
        <fullName evidence="1">Uncharacterized protein</fullName>
    </submittedName>
</protein>
<evidence type="ECO:0000313" key="1">
    <source>
        <dbReference type="EMBL" id="KKM65484.1"/>
    </source>
</evidence>
<gene>
    <name evidence="1" type="ORF">LCGC14_1490820</name>
</gene>
<sequence>MTTNHNIKIPEKHYVTFQGRQKNVPIAFLTPFGTDSGAKKRMITADNWAKGWGRNREEIDSKTVDNVLMSGFKVAHSVSRYSTSNVVWRILDPRGFELEISSANMSDLIGVTTIEQGEIQERCIWTRQGASNVLLTESDPVYLQAIKNSERIEKKVSLRDVKIGNTVVLSNGTVGQYLGCFHLVSMSYGDSYRRDSGPAKVEIAKTPKHFFYIKGTGTGFAEGDTCMGISSPKISEVSDASTVLDIKDTEQVINKKFASGEAKLESASDSEYRAIGVIARTKAKTNMEIELTHLTDPKAFVEAKEKVAKDNGVYWSGNCLIAEHDGHWIDSETSKFQDRRAYPGRHDLVDGNRICLQSLKHDLTVIHKDNTVYGVKPTHSRWGSRPSHNTEEALITDCEWHLPLLVYISPVTQNKFEMPLP</sequence>
<dbReference type="EMBL" id="LAZR01010716">
    <property type="protein sequence ID" value="KKM65484.1"/>
    <property type="molecule type" value="Genomic_DNA"/>
</dbReference>